<accession>A0A4R6J030</accession>
<dbReference type="AlphaFoldDB" id="A0A4R6J030"/>
<keyword evidence="9" id="KW-0902">Two-component regulatory system</keyword>
<keyword evidence="5" id="KW-0808">Transferase</keyword>
<dbReference type="Pfam" id="PF00512">
    <property type="entry name" value="HisKA"/>
    <property type="match status" value="1"/>
</dbReference>
<feature type="domain" description="Histidine kinase" evidence="12">
    <location>
        <begin position="234"/>
        <end position="453"/>
    </location>
</feature>
<dbReference type="InterPro" id="IPR003661">
    <property type="entry name" value="HisK_dim/P_dom"/>
</dbReference>
<gene>
    <name evidence="14" type="ORF">BC659_0549</name>
</gene>
<keyword evidence="7 14" id="KW-0418">Kinase</keyword>
<keyword evidence="6 11" id="KW-0812">Transmembrane</keyword>
<dbReference type="SMART" id="SM00388">
    <property type="entry name" value="HisKA"/>
    <property type="match status" value="1"/>
</dbReference>
<reference evidence="14 15" key="1">
    <citation type="submission" date="2019-03" db="EMBL/GenBank/DDBJ databases">
        <title>Genomic Encyclopedia of Archaeal and Bacterial Type Strains, Phase II (KMG-II): from individual species to whole genera.</title>
        <authorList>
            <person name="Goeker M."/>
        </authorList>
    </citation>
    <scope>NUCLEOTIDE SEQUENCE [LARGE SCALE GENOMIC DNA]</scope>
    <source>
        <strain evidence="14 15">DSM 28323</strain>
    </source>
</reference>
<dbReference type="InterPro" id="IPR036890">
    <property type="entry name" value="HATPase_C_sf"/>
</dbReference>
<dbReference type="Pfam" id="PF02518">
    <property type="entry name" value="HATPase_c"/>
    <property type="match status" value="1"/>
</dbReference>
<evidence type="ECO:0000256" key="6">
    <source>
        <dbReference type="ARBA" id="ARBA00022692"/>
    </source>
</evidence>
<evidence type="ECO:0000256" key="7">
    <source>
        <dbReference type="ARBA" id="ARBA00022777"/>
    </source>
</evidence>
<dbReference type="CDD" id="cd06225">
    <property type="entry name" value="HAMP"/>
    <property type="match status" value="1"/>
</dbReference>
<proteinExistence type="predicted"/>
<dbReference type="InterPro" id="IPR005467">
    <property type="entry name" value="His_kinase_dom"/>
</dbReference>
<dbReference type="SMART" id="SM00387">
    <property type="entry name" value="HATPase_c"/>
    <property type="match status" value="1"/>
</dbReference>
<organism evidence="14 15">
    <name type="scientific">Sediminibacterium goheungense</name>
    <dbReference type="NCBI Taxonomy" id="1086393"/>
    <lineage>
        <taxon>Bacteria</taxon>
        <taxon>Pseudomonadati</taxon>
        <taxon>Bacteroidota</taxon>
        <taxon>Chitinophagia</taxon>
        <taxon>Chitinophagales</taxon>
        <taxon>Chitinophagaceae</taxon>
        <taxon>Sediminibacterium</taxon>
    </lineage>
</organism>
<sequence>MSFKLRFALQLASAVAIILLICFLSIYFLYADYRQQDFYNQMRSEGIQVHNLISKLAGQDQSLEFVREVRSSSTGKEITFIDSNSHILFSIPQIPDTTGFYTLFQKRNVSEYKETKGDRQFMGIYLAKEKIRIIISGVDEAGLMRLKNLKLILLVVFGIALIITTSISFLFSNQVSQPLIALSKQMETTSEVDLRKRIPENATFSEVNLVAKNFNSMLERLERTFEFQRSFVHHASHELRTPLATMLSHTESALTNRLSEEEYRIVLGSLKQDQERMIELTNSLLLISQFEQQGFDQSWPICRVDEILYDKISINMKMFPDMGISLVFLNTPSSDDDLTIRGNEALLKSMFSNLIRNGYYYSFNKKVEILLEITADKILVHVDTRGEHLNETEREKIMMPFFRGEYARRKKTTGAGLGLTIVQRILNMHRGELRYKPMPGQVNRFTVVLPKAVTITSLDT</sequence>
<keyword evidence="15" id="KW-1185">Reference proteome</keyword>
<dbReference type="Proteomes" id="UP000295741">
    <property type="component" value="Unassembled WGS sequence"/>
</dbReference>
<dbReference type="PANTHER" id="PTHR45436:SF5">
    <property type="entry name" value="SENSOR HISTIDINE KINASE TRCS"/>
    <property type="match status" value="1"/>
</dbReference>
<evidence type="ECO:0000256" key="5">
    <source>
        <dbReference type="ARBA" id="ARBA00022679"/>
    </source>
</evidence>
<dbReference type="SUPFAM" id="SSF158472">
    <property type="entry name" value="HAMP domain-like"/>
    <property type="match status" value="1"/>
</dbReference>
<evidence type="ECO:0000256" key="3">
    <source>
        <dbReference type="ARBA" id="ARBA00012438"/>
    </source>
</evidence>
<dbReference type="GO" id="GO:0000155">
    <property type="term" value="F:phosphorelay sensor kinase activity"/>
    <property type="evidence" value="ECO:0007669"/>
    <property type="project" value="InterPro"/>
</dbReference>
<dbReference type="CDD" id="cd00082">
    <property type="entry name" value="HisKA"/>
    <property type="match status" value="1"/>
</dbReference>
<name>A0A4R6J030_9BACT</name>
<evidence type="ECO:0000313" key="15">
    <source>
        <dbReference type="Proteomes" id="UP000295741"/>
    </source>
</evidence>
<feature type="domain" description="HAMP" evidence="13">
    <location>
        <begin position="173"/>
        <end position="226"/>
    </location>
</feature>
<dbReference type="RefSeq" id="WP_133473028.1">
    <property type="nucleotide sequence ID" value="NZ_SNWP01000010.1"/>
</dbReference>
<dbReference type="SMART" id="SM00304">
    <property type="entry name" value="HAMP"/>
    <property type="match status" value="1"/>
</dbReference>
<evidence type="ECO:0000313" key="14">
    <source>
        <dbReference type="EMBL" id="TDO28483.1"/>
    </source>
</evidence>
<evidence type="ECO:0000259" key="13">
    <source>
        <dbReference type="PROSITE" id="PS50885"/>
    </source>
</evidence>
<protein>
    <recommendedName>
        <fullName evidence="3">histidine kinase</fullName>
        <ecNumber evidence="3">2.7.13.3</ecNumber>
    </recommendedName>
</protein>
<dbReference type="EC" id="2.7.13.3" evidence="3"/>
<evidence type="ECO:0000256" key="10">
    <source>
        <dbReference type="ARBA" id="ARBA00023136"/>
    </source>
</evidence>
<dbReference type="InterPro" id="IPR050428">
    <property type="entry name" value="TCS_sensor_his_kinase"/>
</dbReference>
<keyword evidence="8 11" id="KW-1133">Transmembrane helix</keyword>
<dbReference type="InterPro" id="IPR003660">
    <property type="entry name" value="HAMP_dom"/>
</dbReference>
<feature type="transmembrane region" description="Helical" evidence="11">
    <location>
        <begin position="151"/>
        <end position="171"/>
    </location>
</feature>
<evidence type="ECO:0000256" key="8">
    <source>
        <dbReference type="ARBA" id="ARBA00022989"/>
    </source>
</evidence>
<evidence type="ECO:0000256" key="2">
    <source>
        <dbReference type="ARBA" id="ARBA00004370"/>
    </source>
</evidence>
<keyword evidence="4" id="KW-0597">Phosphoprotein</keyword>
<dbReference type="InterPro" id="IPR003594">
    <property type="entry name" value="HATPase_dom"/>
</dbReference>
<dbReference type="Gene3D" id="1.10.287.130">
    <property type="match status" value="1"/>
</dbReference>
<dbReference type="OrthoDB" id="594725at2"/>
<dbReference type="GO" id="GO:0005886">
    <property type="term" value="C:plasma membrane"/>
    <property type="evidence" value="ECO:0007669"/>
    <property type="project" value="TreeGrafter"/>
</dbReference>
<comment type="caution">
    <text evidence="14">The sequence shown here is derived from an EMBL/GenBank/DDBJ whole genome shotgun (WGS) entry which is preliminary data.</text>
</comment>
<comment type="subcellular location">
    <subcellularLocation>
        <location evidence="2">Membrane</location>
    </subcellularLocation>
</comment>
<evidence type="ECO:0000256" key="4">
    <source>
        <dbReference type="ARBA" id="ARBA00022553"/>
    </source>
</evidence>
<dbReference type="Gene3D" id="6.10.340.10">
    <property type="match status" value="1"/>
</dbReference>
<dbReference type="PROSITE" id="PS50885">
    <property type="entry name" value="HAMP"/>
    <property type="match status" value="1"/>
</dbReference>
<dbReference type="PRINTS" id="PR00344">
    <property type="entry name" value="BCTRLSENSOR"/>
</dbReference>
<dbReference type="InterPro" id="IPR004358">
    <property type="entry name" value="Sig_transdc_His_kin-like_C"/>
</dbReference>
<dbReference type="Gene3D" id="3.30.565.10">
    <property type="entry name" value="Histidine kinase-like ATPase, C-terminal domain"/>
    <property type="match status" value="1"/>
</dbReference>
<dbReference type="Pfam" id="PF00672">
    <property type="entry name" value="HAMP"/>
    <property type="match status" value="1"/>
</dbReference>
<dbReference type="PROSITE" id="PS50109">
    <property type="entry name" value="HIS_KIN"/>
    <property type="match status" value="1"/>
</dbReference>
<dbReference type="SUPFAM" id="SSF55874">
    <property type="entry name" value="ATPase domain of HSP90 chaperone/DNA topoisomerase II/histidine kinase"/>
    <property type="match status" value="1"/>
</dbReference>
<evidence type="ECO:0000256" key="11">
    <source>
        <dbReference type="SAM" id="Phobius"/>
    </source>
</evidence>
<keyword evidence="10 11" id="KW-0472">Membrane</keyword>
<dbReference type="SUPFAM" id="SSF47384">
    <property type="entry name" value="Homodimeric domain of signal transducing histidine kinase"/>
    <property type="match status" value="1"/>
</dbReference>
<dbReference type="EMBL" id="SNWP01000010">
    <property type="protein sequence ID" value="TDO28483.1"/>
    <property type="molecule type" value="Genomic_DNA"/>
</dbReference>
<dbReference type="PANTHER" id="PTHR45436">
    <property type="entry name" value="SENSOR HISTIDINE KINASE YKOH"/>
    <property type="match status" value="1"/>
</dbReference>
<feature type="transmembrane region" description="Helical" evidence="11">
    <location>
        <begin position="12"/>
        <end position="33"/>
    </location>
</feature>
<evidence type="ECO:0000256" key="9">
    <source>
        <dbReference type="ARBA" id="ARBA00023012"/>
    </source>
</evidence>
<evidence type="ECO:0000256" key="1">
    <source>
        <dbReference type="ARBA" id="ARBA00000085"/>
    </source>
</evidence>
<evidence type="ECO:0000259" key="12">
    <source>
        <dbReference type="PROSITE" id="PS50109"/>
    </source>
</evidence>
<dbReference type="InterPro" id="IPR036097">
    <property type="entry name" value="HisK_dim/P_sf"/>
</dbReference>
<comment type="catalytic activity">
    <reaction evidence="1">
        <text>ATP + protein L-histidine = ADP + protein N-phospho-L-histidine.</text>
        <dbReference type="EC" id="2.7.13.3"/>
    </reaction>
</comment>